<evidence type="ECO:0000259" key="1">
    <source>
        <dbReference type="PROSITE" id="PS51833"/>
    </source>
</evidence>
<dbReference type="Proteomes" id="UP000192505">
    <property type="component" value="Unassembled WGS sequence"/>
</dbReference>
<gene>
    <name evidence="2" type="ORF">BWK72_01085</name>
</gene>
<dbReference type="InterPro" id="IPR052340">
    <property type="entry name" value="RNase_Y/CdgJ"/>
</dbReference>
<dbReference type="AlphaFoldDB" id="A0A1W9KYV2"/>
<name>A0A1W9KYV2_9BURK</name>
<dbReference type="SUPFAM" id="SSF109604">
    <property type="entry name" value="HD-domain/PDEase-like"/>
    <property type="match status" value="1"/>
</dbReference>
<organism evidence="2 3">
    <name type="scientific">Rhodoferax ferrireducens</name>
    <dbReference type="NCBI Taxonomy" id="192843"/>
    <lineage>
        <taxon>Bacteria</taxon>
        <taxon>Pseudomonadati</taxon>
        <taxon>Pseudomonadota</taxon>
        <taxon>Betaproteobacteria</taxon>
        <taxon>Burkholderiales</taxon>
        <taxon>Comamonadaceae</taxon>
        <taxon>Rhodoferax</taxon>
    </lineage>
</organism>
<dbReference type="PROSITE" id="PS51833">
    <property type="entry name" value="HDOD"/>
    <property type="match status" value="1"/>
</dbReference>
<proteinExistence type="predicted"/>
<dbReference type="PANTHER" id="PTHR33525:SF3">
    <property type="entry name" value="RIBONUCLEASE Y"/>
    <property type="match status" value="1"/>
</dbReference>
<comment type="caution">
    <text evidence="2">The sequence shown here is derived from an EMBL/GenBank/DDBJ whole genome shotgun (WGS) entry which is preliminary data.</text>
</comment>
<dbReference type="Pfam" id="PF08668">
    <property type="entry name" value="HDOD"/>
    <property type="match status" value="1"/>
</dbReference>
<protein>
    <submittedName>
        <fullName evidence="2">Histidine kinase</fullName>
    </submittedName>
</protein>
<keyword evidence="2" id="KW-0808">Transferase</keyword>
<keyword evidence="2" id="KW-0418">Kinase</keyword>
<evidence type="ECO:0000313" key="3">
    <source>
        <dbReference type="Proteomes" id="UP000192505"/>
    </source>
</evidence>
<accession>A0A1W9KYV2</accession>
<feature type="domain" description="HDOD" evidence="1">
    <location>
        <begin position="13"/>
        <end position="205"/>
    </location>
</feature>
<evidence type="ECO:0000313" key="2">
    <source>
        <dbReference type="EMBL" id="OQW89870.1"/>
    </source>
</evidence>
<reference evidence="2 3" key="1">
    <citation type="submission" date="2017-01" db="EMBL/GenBank/DDBJ databases">
        <title>Novel large sulfur bacteria in the metagenomes of groundwater-fed chemosynthetic microbial mats in the Lake Huron basin.</title>
        <authorList>
            <person name="Sharrar A.M."/>
            <person name="Flood B.E."/>
            <person name="Bailey J.V."/>
            <person name="Jones D.S."/>
            <person name="Biddanda B."/>
            <person name="Ruberg S.A."/>
            <person name="Marcus D.N."/>
            <person name="Dick G.J."/>
        </authorList>
    </citation>
    <scope>NUCLEOTIDE SEQUENCE [LARGE SCALE GENOMIC DNA]</scope>
    <source>
        <strain evidence="2">A7</strain>
    </source>
</reference>
<dbReference type="EMBL" id="MTEI01000001">
    <property type="protein sequence ID" value="OQW89870.1"/>
    <property type="molecule type" value="Genomic_DNA"/>
</dbReference>
<dbReference type="GO" id="GO:0016301">
    <property type="term" value="F:kinase activity"/>
    <property type="evidence" value="ECO:0007669"/>
    <property type="project" value="UniProtKB-KW"/>
</dbReference>
<sequence length="287" mass="31343">MDLKSLIDEPSKLPTIPKVGQQLIASFSSEDVSVTDIAHQLAADPALSAKLLKLANSAYFHVSRTIGTVDAALQMLGLVMVRNLVLGSSVAGAFRNTTGIDLPQFWRYNLYTACTARWLANRTAVNSDRVFALALLHAIGQLQMHAIMPQAMAPLDQQMGVLAPGRAQFEQQTLGFNYGDVSAELAQAWNFPLPMTEALRHIARPLAAPEFLEASALVHLGAWRARAEVLGWTDAEQLASYPAEVGERLYLQPNWTPVLAAHAHPDQRQPVMPPMAELTEGLEALFE</sequence>
<dbReference type="Gene3D" id="1.10.3210.10">
    <property type="entry name" value="Hypothetical protein af1432"/>
    <property type="match status" value="1"/>
</dbReference>
<dbReference type="PANTHER" id="PTHR33525">
    <property type="match status" value="1"/>
</dbReference>
<dbReference type="InterPro" id="IPR013976">
    <property type="entry name" value="HDOD"/>
</dbReference>